<feature type="binding site" evidence="7 9">
    <location>
        <position position="101"/>
    </location>
    <ligand>
        <name>ATP</name>
        <dbReference type="ChEBI" id="CHEBI:30616"/>
    </ligand>
</feature>
<feature type="region of interest" description="Disordered" evidence="10">
    <location>
        <begin position="553"/>
        <end position="625"/>
    </location>
</feature>
<keyword evidence="1" id="KW-0723">Serine/threonine-protein kinase</keyword>
<feature type="active site" description="Proton acceptor" evidence="6">
    <location>
        <position position="196"/>
    </location>
</feature>
<gene>
    <name evidence="12" type="ORF">CLEP1334_LOCUS14662</name>
</gene>
<dbReference type="SMART" id="SM00220">
    <property type="entry name" value="S_TKc"/>
    <property type="match status" value="1"/>
</dbReference>
<evidence type="ECO:0000256" key="9">
    <source>
        <dbReference type="PROSITE-ProRule" id="PRU10141"/>
    </source>
</evidence>
<evidence type="ECO:0000256" key="5">
    <source>
        <dbReference type="ARBA" id="ARBA00022840"/>
    </source>
</evidence>
<evidence type="ECO:0000313" key="12">
    <source>
        <dbReference type="EMBL" id="CAD8539379.1"/>
    </source>
</evidence>
<feature type="binding site" evidence="7">
    <location>
        <position position="214"/>
    </location>
    <ligand>
        <name>ATP</name>
        <dbReference type="ChEBI" id="CHEBI:30616"/>
    </ligand>
</feature>
<dbReference type="PROSITE" id="PS50011">
    <property type="entry name" value="PROTEIN_KINASE_DOM"/>
    <property type="match status" value="1"/>
</dbReference>
<feature type="region of interest" description="Disordered" evidence="10">
    <location>
        <begin position="336"/>
        <end position="355"/>
    </location>
</feature>
<feature type="compositionally biased region" description="Acidic residues" evidence="10">
    <location>
        <begin position="589"/>
        <end position="598"/>
    </location>
</feature>
<reference evidence="12" key="1">
    <citation type="submission" date="2021-01" db="EMBL/GenBank/DDBJ databases">
        <authorList>
            <person name="Corre E."/>
            <person name="Pelletier E."/>
            <person name="Niang G."/>
            <person name="Scheremetjew M."/>
            <person name="Finn R."/>
            <person name="Kale V."/>
            <person name="Holt S."/>
            <person name="Cochrane G."/>
            <person name="Meng A."/>
            <person name="Brown T."/>
            <person name="Cohen L."/>
        </authorList>
    </citation>
    <scope>NUCLEOTIDE SEQUENCE</scope>
    <source>
        <strain evidence="12">RCC1130</strain>
    </source>
</reference>
<dbReference type="GO" id="GO:0005524">
    <property type="term" value="F:ATP binding"/>
    <property type="evidence" value="ECO:0007669"/>
    <property type="project" value="UniProtKB-UniRule"/>
</dbReference>
<dbReference type="PROSITE" id="PS00107">
    <property type="entry name" value="PROTEIN_KINASE_ATP"/>
    <property type="match status" value="1"/>
</dbReference>
<keyword evidence="4" id="KW-0418">Kinase</keyword>
<dbReference type="SUPFAM" id="SSF56112">
    <property type="entry name" value="Protein kinase-like (PK-like)"/>
    <property type="match status" value="1"/>
</dbReference>
<dbReference type="InterPro" id="IPR008271">
    <property type="entry name" value="Ser/Thr_kinase_AS"/>
</dbReference>
<dbReference type="EMBL" id="HBER01029188">
    <property type="protein sequence ID" value="CAD8539379.1"/>
    <property type="molecule type" value="Transcribed_RNA"/>
</dbReference>
<sequence>MATREQLSALQISPPRQGAHDTASLVADALDGTVACNSLSPLGCASESDSSCSAFQPMTSATTASAVTVDFDVLQTVLGKGEFSEVRLGLRKGNMQRVAVKVIQKRRANPQRLQAEVSLLFDLAKLSHPNLVLLYAAYESKTELNLVLEYLAGGTLLQLLKSSEGGALEEEVARQLVGQIGSGLRQLHMAGVVHRDLKLDNVMLDGQGTPKICDFGFAKRCSSVSWETTATRFASSPCGTPGFVAPEVLSNTGYDFAVDLWALGIITFVLLCGKPPFEQGANGILTPKGSASPKANGRFSSSSPIPIAMPIAGPASPVLHSPRLTTVLLEARAMPQASAERGSSPIAGAPDGRMDGRWRREIAPDLELPLPPPPRSGSGLKVASSASEDERHREQRMRWASVLEEEQRGEERRLRLATALKEEKEELAESSVCHRPPAAASPAAPAASRLLARMKRGWDFPPRPEKGSLVSDAARAFVTGLLQEDPPMRLTSEQVVQHPWVTGSSPSGRRPSRPAPRESAAMLLAHTARMPRPDCNSPRPAACASSACASSCSCGASPSQETGSELPRRQLAASRPSQRRPRQTSMLPDSDEESDEDERSGSPQLMLSRRRPTPTLWQRRHTAPI</sequence>
<dbReference type="Pfam" id="PF00069">
    <property type="entry name" value="Pkinase"/>
    <property type="match status" value="1"/>
</dbReference>
<evidence type="ECO:0000256" key="10">
    <source>
        <dbReference type="SAM" id="MobiDB-lite"/>
    </source>
</evidence>
<feature type="region of interest" description="Disordered" evidence="10">
    <location>
        <begin position="365"/>
        <end position="395"/>
    </location>
</feature>
<evidence type="ECO:0000256" key="3">
    <source>
        <dbReference type="ARBA" id="ARBA00022741"/>
    </source>
</evidence>
<proteinExistence type="predicted"/>
<dbReference type="GO" id="GO:0004674">
    <property type="term" value="F:protein serine/threonine kinase activity"/>
    <property type="evidence" value="ECO:0007669"/>
    <property type="project" value="UniProtKB-KW"/>
</dbReference>
<dbReference type="InterPro" id="IPR000719">
    <property type="entry name" value="Prot_kinase_dom"/>
</dbReference>
<evidence type="ECO:0000256" key="2">
    <source>
        <dbReference type="ARBA" id="ARBA00022679"/>
    </source>
</evidence>
<name>A0A7S0NXQ0_9EUKA</name>
<evidence type="ECO:0000259" key="11">
    <source>
        <dbReference type="PROSITE" id="PS50011"/>
    </source>
</evidence>
<feature type="cross-link" description="Glycyl lysine isopeptide (Lys-Gly) (interchain with G-Cter in SUMO2)" evidence="8">
    <location>
        <position position="198"/>
    </location>
</feature>
<keyword evidence="5 7" id="KW-0067">ATP-binding</keyword>
<dbReference type="InterPro" id="IPR017441">
    <property type="entry name" value="Protein_kinase_ATP_BS"/>
</dbReference>
<evidence type="ECO:0000256" key="7">
    <source>
        <dbReference type="PIRSR" id="PIRSR630616-2"/>
    </source>
</evidence>
<organism evidence="12">
    <name type="scientific">Calcidiscus leptoporus</name>
    <dbReference type="NCBI Taxonomy" id="127549"/>
    <lineage>
        <taxon>Eukaryota</taxon>
        <taxon>Haptista</taxon>
        <taxon>Haptophyta</taxon>
        <taxon>Prymnesiophyceae</taxon>
        <taxon>Coccolithales</taxon>
        <taxon>Calcidiscaceae</taxon>
        <taxon>Calcidiscus</taxon>
    </lineage>
</organism>
<dbReference type="AlphaFoldDB" id="A0A7S0NXQ0"/>
<dbReference type="InterPro" id="IPR030616">
    <property type="entry name" value="Aur-like"/>
</dbReference>
<evidence type="ECO:0000256" key="4">
    <source>
        <dbReference type="ARBA" id="ARBA00022777"/>
    </source>
</evidence>
<dbReference type="PANTHER" id="PTHR24350">
    <property type="entry name" value="SERINE/THREONINE-PROTEIN KINASE IAL-RELATED"/>
    <property type="match status" value="1"/>
</dbReference>
<accession>A0A7S0NXQ0</accession>
<evidence type="ECO:0000256" key="1">
    <source>
        <dbReference type="ARBA" id="ARBA00022527"/>
    </source>
</evidence>
<protein>
    <recommendedName>
        <fullName evidence="11">Protein kinase domain-containing protein</fullName>
    </recommendedName>
</protein>
<keyword evidence="2" id="KW-0808">Transferase</keyword>
<keyword evidence="3 7" id="KW-0547">Nucleotide-binding</keyword>
<dbReference type="Gene3D" id="1.10.510.10">
    <property type="entry name" value="Transferase(Phosphotransferase) domain 1"/>
    <property type="match status" value="2"/>
</dbReference>
<evidence type="ECO:0000256" key="8">
    <source>
        <dbReference type="PIRSR" id="PIRSR630616-3"/>
    </source>
</evidence>
<dbReference type="PROSITE" id="PS00108">
    <property type="entry name" value="PROTEIN_KINASE_ST"/>
    <property type="match status" value="1"/>
</dbReference>
<feature type="region of interest" description="Disordered" evidence="10">
    <location>
        <begin position="494"/>
        <end position="517"/>
    </location>
</feature>
<feature type="compositionally biased region" description="Basic residues" evidence="10">
    <location>
        <begin position="608"/>
        <end position="625"/>
    </location>
</feature>
<feature type="domain" description="Protein kinase" evidence="11">
    <location>
        <begin position="72"/>
        <end position="501"/>
    </location>
</feature>
<evidence type="ECO:0000256" key="6">
    <source>
        <dbReference type="PIRSR" id="PIRSR630616-1"/>
    </source>
</evidence>
<dbReference type="InterPro" id="IPR011009">
    <property type="entry name" value="Kinase-like_dom_sf"/>
</dbReference>